<dbReference type="GO" id="GO:0016161">
    <property type="term" value="F:beta-amylase activity"/>
    <property type="evidence" value="ECO:0007669"/>
    <property type="project" value="UniProtKB-EC"/>
</dbReference>
<dbReference type="GO" id="GO:0000272">
    <property type="term" value="P:polysaccharide catabolic process"/>
    <property type="evidence" value="ECO:0007669"/>
    <property type="project" value="UniProtKB-KW"/>
</dbReference>
<evidence type="ECO:0000256" key="4">
    <source>
        <dbReference type="PROSITE-ProRule" id="PRU00339"/>
    </source>
</evidence>
<dbReference type="AlphaFoldDB" id="A0A7J7KYT3"/>
<feature type="non-terminal residue" evidence="6">
    <location>
        <position position="1"/>
    </location>
</feature>
<dbReference type="InterPro" id="IPR011990">
    <property type="entry name" value="TPR-like_helical_dom_sf"/>
</dbReference>
<protein>
    <recommendedName>
        <fullName evidence="5">Beta-amylase</fullName>
        <ecNumber evidence="5">3.2.1.2</ecNumber>
    </recommendedName>
</protein>
<dbReference type="PANTHER" id="PTHR31352:SF40">
    <property type="entry name" value="BETA-AMYLASE 6"/>
    <property type="match status" value="1"/>
</dbReference>
<dbReference type="InterPro" id="IPR017853">
    <property type="entry name" value="GH"/>
</dbReference>
<comment type="similarity">
    <text evidence="1 5">Belongs to the glycosyl hydrolase 14 family.</text>
</comment>
<keyword evidence="5" id="KW-0378">Hydrolase</keyword>
<comment type="caution">
    <text evidence="6">The sequence shown here is derived from an EMBL/GenBank/DDBJ whole genome shotgun (WGS) entry which is preliminary data.</text>
</comment>
<dbReference type="Pfam" id="PF01373">
    <property type="entry name" value="Glyco_hydro_14"/>
    <property type="match status" value="1"/>
</dbReference>
<evidence type="ECO:0000313" key="7">
    <source>
        <dbReference type="Proteomes" id="UP000541444"/>
    </source>
</evidence>
<dbReference type="EMBL" id="JACGCM010002784">
    <property type="protein sequence ID" value="KAF6135526.1"/>
    <property type="molecule type" value="Genomic_DNA"/>
</dbReference>
<dbReference type="PRINTS" id="PR00750">
    <property type="entry name" value="BETAAMYLASE"/>
</dbReference>
<proteinExistence type="inferred from homology"/>
<evidence type="ECO:0000256" key="1">
    <source>
        <dbReference type="ARBA" id="ARBA00005652"/>
    </source>
</evidence>
<keyword evidence="2 5" id="KW-0119">Carbohydrate metabolism</keyword>
<reference evidence="6 7" key="1">
    <citation type="journal article" date="2020" name="IScience">
        <title>Genome Sequencing of the Endangered Kingdonia uniflora (Circaeasteraceae, Ranunculales) Reveals Potential Mechanisms of Evolutionary Specialization.</title>
        <authorList>
            <person name="Sun Y."/>
            <person name="Deng T."/>
            <person name="Zhang A."/>
            <person name="Moore M.J."/>
            <person name="Landis J.B."/>
            <person name="Lin N."/>
            <person name="Zhang H."/>
            <person name="Zhang X."/>
            <person name="Huang J."/>
            <person name="Zhang X."/>
            <person name="Sun H."/>
            <person name="Wang H."/>
        </authorList>
    </citation>
    <scope>NUCLEOTIDE SEQUENCE [LARGE SCALE GENOMIC DNA]</scope>
    <source>
        <strain evidence="6">TB1705</strain>
        <tissue evidence="6">Leaf</tissue>
    </source>
</reference>
<comment type="catalytic activity">
    <reaction evidence="5">
        <text>Hydrolysis of (1-&gt;4)-alpha-D-glucosidic linkages in polysaccharides so as to remove successive maltose units from the non-reducing ends of the chains.</text>
        <dbReference type="EC" id="3.2.1.2"/>
    </reaction>
</comment>
<keyword evidence="3 5" id="KW-0624">Polysaccharide degradation</keyword>
<name>A0A7J7KYT3_9MAGN</name>
<evidence type="ECO:0000313" key="6">
    <source>
        <dbReference type="EMBL" id="KAF6135526.1"/>
    </source>
</evidence>
<dbReference type="InterPro" id="IPR001554">
    <property type="entry name" value="Glyco_hydro_14"/>
</dbReference>
<sequence length="556" mass="63306">MGLCFWPLGLQDWVESGVCLRELYKVSWGSEVLQRAWLLNLLTLELKTGDITSPTHQEMCQNMLSQIFVCDMGESELDLRTSNPIFLRNDADYAEVRSITKIRVFELLDVFLFRSPNTSVRLATVASGAALVKLLEYEVGGAQISVQTAYGVEVEVENNPYDPSLMVFIYYRDYMKQRVQTLDTEYPTFLYVMPMFPLGVFFEETLLAFRDAMPFDLLKKKLMSRHYYTGCQVIIILSIPILWLEINGSCAFLECYDKYLKAEFKEAATLAGHPEWELPDDAGEYNDLPSSTNFIKSNGTYVSEKGKFFLTWHSNKLLTHGDQILDEASQIFLGCKVKLATKVSGIHWWYKEDNHAAELTTGYYNLNDRDGYRTIARMMSRHSASLNFTCLEMRNSEQSEEAKSGPEELDIEVAGENALPRYDRTADNQILKNASPNGVNRDDPPKLRMAALTYLRLSSNLLESKNFIIFKTVVRKMHVDQVARLFNEAAQISPDDADVHIVLGVLYNLSKEYDNVIGSFQTALKLKPRDYSLRNKLGATQANSVQSAETILAYQQ</sequence>
<accession>A0A7J7KYT3</accession>
<dbReference type="Gene3D" id="3.20.20.80">
    <property type="entry name" value="Glycosidases"/>
    <property type="match status" value="1"/>
</dbReference>
<evidence type="ECO:0000256" key="2">
    <source>
        <dbReference type="ARBA" id="ARBA00023277"/>
    </source>
</evidence>
<gene>
    <name evidence="6" type="ORF">GIB67_015379</name>
</gene>
<dbReference type="PROSITE" id="PS50005">
    <property type="entry name" value="TPR"/>
    <property type="match status" value="1"/>
</dbReference>
<evidence type="ECO:0000256" key="5">
    <source>
        <dbReference type="RuleBase" id="RU000509"/>
    </source>
</evidence>
<dbReference type="Pfam" id="PF05834">
    <property type="entry name" value="Lycopene_cycl"/>
    <property type="match status" value="1"/>
</dbReference>
<dbReference type="SUPFAM" id="SSF51445">
    <property type="entry name" value="(Trans)glycosidases"/>
    <property type="match status" value="1"/>
</dbReference>
<keyword evidence="4" id="KW-0802">TPR repeat</keyword>
<keyword evidence="7" id="KW-1185">Reference proteome</keyword>
<feature type="repeat" description="TPR" evidence="4">
    <location>
        <begin position="497"/>
        <end position="530"/>
    </location>
</feature>
<dbReference type="InterPro" id="IPR019734">
    <property type="entry name" value="TPR_rpt"/>
</dbReference>
<organism evidence="6 7">
    <name type="scientific">Kingdonia uniflora</name>
    <dbReference type="NCBI Taxonomy" id="39325"/>
    <lineage>
        <taxon>Eukaryota</taxon>
        <taxon>Viridiplantae</taxon>
        <taxon>Streptophyta</taxon>
        <taxon>Embryophyta</taxon>
        <taxon>Tracheophyta</taxon>
        <taxon>Spermatophyta</taxon>
        <taxon>Magnoliopsida</taxon>
        <taxon>Ranunculales</taxon>
        <taxon>Circaeasteraceae</taxon>
        <taxon>Kingdonia</taxon>
    </lineage>
</organism>
<dbReference type="Proteomes" id="UP000541444">
    <property type="component" value="Unassembled WGS sequence"/>
</dbReference>
<dbReference type="OrthoDB" id="1660156at2759"/>
<dbReference type="SUPFAM" id="SSF48452">
    <property type="entry name" value="TPR-like"/>
    <property type="match status" value="1"/>
</dbReference>
<evidence type="ECO:0000256" key="3">
    <source>
        <dbReference type="ARBA" id="ARBA00023326"/>
    </source>
</evidence>
<dbReference type="PANTHER" id="PTHR31352">
    <property type="entry name" value="BETA-AMYLASE 1, CHLOROPLASTIC"/>
    <property type="match status" value="1"/>
</dbReference>
<dbReference type="EC" id="3.2.1.2" evidence="5"/>
<keyword evidence="5" id="KW-0326">Glycosidase</keyword>